<feature type="domain" description="TCP" evidence="7">
    <location>
        <begin position="121"/>
        <end position="179"/>
    </location>
</feature>
<dbReference type="Pfam" id="PF03634">
    <property type="entry name" value="TCP"/>
    <property type="match status" value="1"/>
</dbReference>
<sequence>MFSSNPFPHLPSSTDIFPPNSFFHHEKDEFHFNYHHRNNVADDPIISGEHIFHSHNNPPPITDNVTIIEQDFVRQQQFFEGLGFQNCEHDAERLGFQNCEHETDLLGSMISNHNKKIGTSKKHGHSKICTARGPRDRRVRFSIEVAQKFFSLQDLLGFDKASKTLDWLITNSMSAIKDLVEETGDCSSSTVTHQFKLEFLDAINGGSDEINGKQKKSVPKSCVAGKKIKKTWRKCETGFQVNVERYQSRAEARARARERTREKMRLKKLDDGCEYRQ</sequence>
<evidence type="ECO:0000256" key="6">
    <source>
        <dbReference type="ARBA" id="ARBA00023242"/>
    </source>
</evidence>
<reference evidence="9" key="1">
    <citation type="journal article" date="2018" name="Front. Plant Sci.">
        <title>Patterning the Asteraceae Capitulum: Duplications and Differential Expression of the Flower Symmetry CYC2-Like Genes.</title>
        <authorList>
            <person name="Chen J."/>
            <person name="Shen C.Z."/>
            <person name="Guo Y.P."/>
            <person name="Rao G.Y."/>
        </authorList>
    </citation>
    <scope>NUCLEOTIDE SEQUENCE</scope>
</reference>
<dbReference type="GO" id="GO:2000032">
    <property type="term" value="P:regulation of secondary shoot formation"/>
    <property type="evidence" value="ECO:0007669"/>
    <property type="project" value="TreeGrafter"/>
</dbReference>
<dbReference type="PROSITE" id="PS51369">
    <property type="entry name" value="TCP"/>
    <property type="match status" value="1"/>
</dbReference>
<dbReference type="InterPro" id="IPR017887">
    <property type="entry name" value="TF_TCP_subgr"/>
</dbReference>
<evidence type="ECO:0000256" key="1">
    <source>
        <dbReference type="ARBA" id="ARBA00004123"/>
    </source>
</evidence>
<accession>A0A346D3G2</accession>
<keyword evidence="2" id="KW-0217">Developmental protein</keyword>
<organism evidence="9">
    <name type="scientific">Saussurea lyrata</name>
    <dbReference type="NCBI Taxonomy" id="2741401"/>
    <lineage>
        <taxon>Eukaryota</taxon>
        <taxon>Viridiplantae</taxon>
        <taxon>Streptophyta</taxon>
        <taxon>Embryophyta</taxon>
        <taxon>Tracheophyta</taxon>
        <taxon>Spermatophyta</taxon>
        <taxon>Magnoliopsida</taxon>
        <taxon>eudicotyledons</taxon>
        <taxon>Gunneridae</taxon>
        <taxon>Pentapetalae</taxon>
        <taxon>asterids</taxon>
        <taxon>campanulids</taxon>
        <taxon>Asterales</taxon>
        <taxon>Asteraceae</taxon>
        <taxon>Carduoideae</taxon>
        <taxon>Cardueae</taxon>
        <taxon>Saussureinae</taxon>
        <taxon>Saussurea</taxon>
    </lineage>
</organism>
<dbReference type="PANTHER" id="PTHR31072">
    <property type="entry name" value="TRANSCRIPTION FACTOR TCP4-RELATED"/>
    <property type="match status" value="1"/>
</dbReference>
<evidence type="ECO:0000256" key="5">
    <source>
        <dbReference type="ARBA" id="ARBA00023163"/>
    </source>
</evidence>
<evidence type="ECO:0000259" key="7">
    <source>
        <dbReference type="PROSITE" id="PS51369"/>
    </source>
</evidence>
<keyword evidence="4" id="KW-0238">DNA-binding</keyword>
<dbReference type="InterPro" id="IPR017888">
    <property type="entry name" value="CYC/TB1_R_domain"/>
</dbReference>
<dbReference type="EMBL" id="MG593395">
    <property type="protein sequence ID" value="AXM04980.1"/>
    <property type="molecule type" value="Genomic_DNA"/>
</dbReference>
<dbReference type="PANTHER" id="PTHR31072:SF224">
    <property type="entry name" value="TRANSCRIPTION FACTOR TCP1"/>
    <property type="match status" value="1"/>
</dbReference>
<name>A0A346D3G2_9ASTR</name>
<keyword evidence="5" id="KW-0804">Transcription</keyword>
<evidence type="ECO:0000256" key="4">
    <source>
        <dbReference type="ARBA" id="ARBA00023125"/>
    </source>
</evidence>
<dbReference type="GO" id="GO:0043565">
    <property type="term" value="F:sequence-specific DNA binding"/>
    <property type="evidence" value="ECO:0007669"/>
    <property type="project" value="TreeGrafter"/>
</dbReference>
<proteinExistence type="predicted"/>
<evidence type="ECO:0000313" key="9">
    <source>
        <dbReference type="EMBL" id="AXM04980.1"/>
    </source>
</evidence>
<evidence type="ECO:0000256" key="3">
    <source>
        <dbReference type="ARBA" id="ARBA00023015"/>
    </source>
</evidence>
<evidence type="ECO:0000256" key="2">
    <source>
        <dbReference type="ARBA" id="ARBA00022473"/>
    </source>
</evidence>
<comment type="subcellular location">
    <subcellularLocation>
        <location evidence="1">Nucleus</location>
    </subcellularLocation>
</comment>
<keyword evidence="3" id="KW-0805">Transcription regulation</keyword>
<protein>
    <submittedName>
        <fullName evidence="9">Cycloidea-like protein</fullName>
    </submittedName>
</protein>
<dbReference type="PROSITE" id="PS51370">
    <property type="entry name" value="R"/>
    <property type="match status" value="1"/>
</dbReference>
<dbReference type="GO" id="GO:0003700">
    <property type="term" value="F:DNA-binding transcription factor activity"/>
    <property type="evidence" value="ECO:0007669"/>
    <property type="project" value="InterPro"/>
</dbReference>
<dbReference type="AlphaFoldDB" id="A0A346D3G2"/>
<keyword evidence="6" id="KW-0539">Nucleus</keyword>
<dbReference type="GO" id="GO:0005634">
    <property type="term" value="C:nucleus"/>
    <property type="evidence" value="ECO:0007669"/>
    <property type="project" value="UniProtKB-SubCell"/>
</dbReference>
<feature type="domain" description="R" evidence="8">
    <location>
        <begin position="246"/>
        <end position="263"/>
    </location>
</feature>
<dbReference type="InterPro" id="IPR005333">
    <property type="entry name" value="Transcription_factor_TCP"/>
</dbReference>
<evidence type="ECO:0000259" key="8">
    <source>
        <dbReference type="PROSITE" id="PS51370"/>
    </source>
</evidence>